<dbReference type="AlphaFoldDB" id="A0A9D2CA30"/>
<proteinExistence type="inferred from homology"/>
<sequence length="471" mass="53809">MQQILTYIFIALYSVTILSVILVIITENRNPLKTLPWIIVLIFAPVVGLLFYFFFGQNLSKQRIISRRTRKRITMHLVEADEAGHPEIPESWKPLAQLLKSTIHAVPLYGSRITPYTDGASKMKALLDEIARAKHHVHLQYYIFCDDRTGQHLRDALIAKAREGVQIRILYDDVGCSGVKKAFFEKMRREGIEVHAFLHVRFPRFTSKINYRNHRKIAVIDGRVGFIGGMNIADRYLQGPAWGIWRDSHFRIEGSGVAGLQASFLSDWSATTKQRIAGPEYYPAPKRYTDGILQIVPSGPFGKWRTLLQGDSYAIANARKRIWIQTPYYLPSDVLNSALQAAALAGIDVRLMLPVRSDSRVVDLASHSFLDDMMKAGVKILFYTPGFLHAKLLMVDDELTVIGSANMDFRSFEHNFEVNAFVYDADFNAQMTRIFELDAQQSHTLTPAEWFNRPRSRRWAESLMRVFSPLL</sequence>
<dbReference type="Pfam" id="PF13396">
    <property type="entry name" value="PLDc_N"/>
    <property type="match status" value="1"/>
</dbReference>
<comment type="subcellular location">
    <subcellularLocation>
        <location evidence="1 12">Cell membrane</location>
        <topology evidence="1 12">Multi-pass membrane protein</topology>
    </subcellularLocation>
</comment>
<evidence type="ECO:0000256" key="5">
    <source>
        <dbReference type="ARBA" id="ARBA00022692"/>
    </source>
</evidence>
<dbReference type="InterPro" id="IPR001736">
    <property type="entry name" value="PLipase_D/transphosphatidylase"/>
</dbReference>
<dbReference type="NCBIfam" id="TIGR04265">
    <property type="entry name" value="bac_cardiolipin"/>
    <property type="match status" value="1"/>
</dbReference>
<dbReference type="PANTHER" id="PTHR21248:SF22">
    <property type="entry name" value="PHOSPHOLIPASE D"/>
    <property type="match status" value="1"/>
</dbReference>
<evidence type="ECO:0000256" key="3">
    <source>
        <dbReference type="ARBA" id="ARBA00022516"/>
    </source>
</evidence>
<dbReference type="HAMAP" id="MF_01916">
    <property type="entry name" value="Cardiolipin_synth_Cls"/>
    <property type="match status" value="1"/>
</dbReference>
<evidence type="ECO:0000256" key="11">
    <source>
        <dbReference type="ARBA" id="ARBA00023264"/>
    </source>
</evidence>
<evidence type="ECO:0000256" key="7">
    <source>
        <dbReference type="ARBA" id="ARBA00022989"/>
    </source>
</evidence>
<evidence type="ECO:0000256" key="8">
    <source>
        <dbReference type="ARBA" id="ARBA00023098"/>
    </source>
</evidence>
<dbReference type="InterPro" id="IPR030874">
    <property type="entry name" value="Cardiolipin_synth_Firmi"/>
</dbReference>
<evidence type="ECO:0000313" key="16">
    <source>
        <dbReference type="Proteomes" id="UP000886844"/>
    </source>
</evidence>
<keyword evidence="10 12" id="KW-0594">Phospholipid biosynthesis</keyword>
<dbReference type="EC" id="2.7.8.-" evidence="12 13"/>
<dbReference type="SUPFAM" id="SSF56024">
    <property type="entry name" value="Phospholipase D/nuclease"/>
    <property type="match status" value="2"/>
</dbReference>
<feature type="domain" description="PLD phosphodiesterase" evidence="14">
    <location>
        <begin position="209"/>
        <end position="236"/>
    </location>
</feature>
<feature type="transmembrane region" description="Helical" evidence="12">
    <location>
        <begin position="6"/>
        <end position="25"/>
    </location>
</feature>
<reference evidence="15" key="2">
    <citation type="submission" date="2021-04" db="EMBL/GenBank/DDBJ databases">
        <authorList>
            <person name="Gilroy R."/>
        </authorList>
    </citation>
    <scope>NUCLEOTIDE SEQUENCE</scope>
    <source>
        <strain evidence="15">5134</strain>
    </source>
</reference>
<feature type="active site" evidence="12">
    <location>
        <position position="396"/>
    </location>
</feature>
<comment type="similarity">
    <text evidence="12">Belongs to the phospholipase D family. Cardiolipin synthase subfamily.</text>
</comment>
<dbReference type="Proteomes" id="UP000886844">
    <property type="component" value="Unassembled WGS sequence"/>
</dbReference>
<feature type="transmembrane region" description="Helical" evidence="12">
    <location>
        <begin position="37"/>
        <end position="55"/>
    </location>
</feature>
<dbReference type="InterPro" id="IPR022924">
    <property type="entry name" value="Cardiolipin_synthase"/>
</dbReference>
<evidence type="ECO:0000256" key="2">
    <source>
        <dbReference type="ARBA" id="ARBA00022475"/>
    </source>
</evidence>
<dbReference type="EMBL" id="DXDA01000005">
    <property type="protein sequence ID" value="HIY67891.1"/>
    <property type="molecule type" value="Genomic_DNA"/>
</dbReference>
<dbReference type="CDD" id="cd09110">
    <property type="entry name" value="PLDc_CLS_1"/>
    <property type="match status" value="1"/>
</dbReference>
<dbReference type="CDD" id="cd09112">
    <property type="entry name" value="PLDc_CLS_2"/>
    <property type="match status" value="1"/>
</dbReference>
<evidence type="ECO:0000256" key="4">
    <source>
        <dbReference type="ARBA" id="ARBA00022679"/>
    </source>
</evidence>
<keyword evidence="3 12" id="KW-0444">Lipid biosynthesis</keyword>
<comment type="catalytic activity">
    <reaction evidence="12">
        <text>2 a 1,2-diacyl-sn-glycero-3-phospho-(1'-sn-glycerol) = a cardiolipin + glycerol</text>
        <dbReference type="Rhea" id="RHEA:31451"/>
        <dbReference type="ChEBI" id="CHEBI:17754"/>
        <dbReference type="ChEBI" id="CHEBI:62237"/>
        <dbReference type="ChEBI" id="CHEBI:64716"/>
    </reaction>
</comment>
<keyword evidence="7 12" id="KW-1133">Transmembrane helix</keyword>
<evidence type="ECO:0000256" key="12">
    <source>
        <dbReference type="HAMAP-Rule" id="MF_01916"/>
    </source>
</evidence>
<dbReference type="GO" id="GO:0005886">
    <property type="term" value="C:plasma membrane"/>
    <property type="evidence" value="ECO:0007669"/>
    <property type="project" value="UniProtKB-SubCell"/>
</dbReference>
<keyword evidence="6" id="KW-0677">Repeat</keyword>
<dbReference type="SMART" id="SM00155">
    <property type="entry name" value="PLDc"/>
    <property type="match status" value="2"/>
</dbReference>
<keyword evidence="5 12" id="KW-0812">Transmembrane</keyword>
<accession>A0A9D2CA30</accession>
<keyword evidence="8 12" id="KW-0443">Lipid metabolism</keyword>
<evidence type="ECO:0000256" key="6">
    <source>
        <dbReference type="ARBA" id="ARBA00022737"/>
    </source>
</evidence>
<dbReference type="Pfam" id="PF13091">
    <property type="entry name" value="PLDc_2"/>
    <property type="match status" value="2"/>
</dbReference>
<dbReference type="PANTHER" id="PTHR21248">
    <property type="entry name" value="CARDIOLIPIN SYNTHASE"/>
    <property type="match status" value="1"/>
</dbReference>
<organism evidence="15 16">
    <name type="scientific">Candidatus Alistipes intestinigallinarum</name>
    <dbReference type="NCBI Taxonomy" id="2838440"/>
    <lineage>
        <taxon>Bacteria</taxon>
        <taxon>Pseudomonadati</taxon>
        <taxon>Bacteroidota</taxon>
        <taxon>Bacteroidia</taxon>
        <taxon>Bacteroidales</taxon>
        <taxon>Rikenellaceae</taxon>
        <taxon>Alistipes</taxon>
    </lineage>
</organism>
<protein>
    <recommendedName>
        <fullName evidence="12 13">Cardiolipin synthase</fullName>
        <shortName evidence="12">CL synthase</shortName>
        <ecNumber evidence="12 13">2.7.8.-</ecNumber>
    </recommendedName>
</protein>
<name>A0A9D2CA30_9BACT</name>
<dbReference type="GO" id="GO:0032049">
    <property type="term" value="P:cardiolipin biosynthetic process"/>
    <property type="evidence" value="ECO:0007669"/>
    <property type="project" value="UniProtKB-UniRule"/>
</dbReference>
<dbReference type="InterPro" id="IPR027379">
    <property type="entry name" value="CLS_N"/>
</dbReference>
<gene>
    <name evidence="15" type="primary">cls</name>
    <name evidence="15" type="ORF">H9828_00565</name>
</gene>
<dbReference type="GO" id="GO:0008808">
    <property type="term" value="F:cardiolipin synthase activity"/>
    <property type="evidence" value="ECO:0007669"/>
    <property type="project" value="UniProtKB-UniRule"/>
</dbReference>
<comment type="caution">
    <text evidence="15">The sequence shown here is derived from an EMBL/GenBank/DDBJ whole genome shotgun (WGS) entry which is preliminary data.</text>
</comment>
<comment type="function">
    <text evidence="12">Catalyzes the reversible phosphatidyl group transfer from one phosphatidylglycerol molecule to another to form cardiolipin (CL) (diphosphatidylglycerol) and glycerol.</text>
</comment>
<keyword evidence="4 12" id="KW-0808">Transferase</keyword>
<feature type="active site" evidence="12">
    <location>
        <position position="389"/>
    </location>
</feature>
<evidence type="ECO:0000256" key="1">
    <source>
        <dbReference type="ARBA" id="ARBA00004651"/>
    </source>
</evidence>
<keyword evidence="2 12" id="KW-1003">Cell membrane</keyword>
<evidence type="ECO:0000259" key="14">
    <source>
        <dbReference type="PROSITE" id="PS50035"/>
    </source>
</evidence>
<feature type="active site" evidence="12">
    <location>
        <position position="216"/>
    </location>
</feature>
<dbReference type="Gene3D" id="3.30.870.10">
    <property type="entry name" value="Endonuclease Chain A"/>
    <property type="match status" value="2"/>
</dbReference>
<evidence type="ECO:0000256" key="10">
    <source>
        <dbReference type="ARBA" id="ARBA00023209"/>
    </source>
</evidence>
<evidence type="ECO:0000256" key="13">
    <source>
        <dbReference type="NCBIfam" id="TIGR04265"/>
    </source>
</evidence>
<feature type="active site" evidence="12">
    <location>
        <position position="221"/>
    </location>
</feature>
<feature type="domain" description="PLD phosphodiesterase" evidence="14">
    <location>
        <begin position="384"/>
        <end position="411"/>
    </location>
</feature>
<keyword evidence="11 12" id="KW-1208">Phospholipid metabolism</keyword>
<feature type="active site" evidence="12">
    <location>
        <position position="214"/>
    </location>
</feature>
<reference evidence="15" key="1">
    <citation type="journal article" date="2021" name="PeerJ">
        <title>Extensive microbial diversity within the chicken gut microbiome revealed by metagenomics and culture.</title>
        <authorList>
            <person name="Gilroy R."/>
            <person name="Ravi A."/>
            <person name="Getino M."/>
            <person name="Pursley I."/>
            <person name="Horton D.L."/>
            <person name="Alikhan N.F."/>
            <person name="Baker D."/>
            <person name="Gharbi K."/>
            <person name="Hall N."/>
            <person name="Watson M."/>
            <person name="Adriaenssens E.M."/>
            <person name="Foster-Nyarko E."/>
            <person name="Jarju S."/>
            <person name="Secka A."/>
            <person name="Antonio M."/>
            <person name="Oren A."/>
            <person name="Chaudhuri R.R."/>
            <person name="La Ragione R."/>
            <person name="Hildebrand F."/>
            <person name="Pallen M.J."/>
        </authorList>
    </citation>
    <scope>NUCLEOTIDE SEQUENCE</scope>
    <source>
        <strain evidence="15">5134</strain>
    </source>
</reference>
<evidence type="ECO:0000256" key="9">
    <source>
        <dbReference type="ARBA" id="ARBA00023136"/>
    </source>
</evidence>
<dbReference type="InterPro" id="IPR025202">
    <property type="entry name" value="PLD-like_dom"/>
</dbReference>
<evidence type="ECO:0000313" key="15">
    <source>
        <dbReference type="EMBL" id="HIY67891.1"/>
    </source>
</evidence>
<keyword evidence="9 12" id="KW-0472">Membrane</keyword>
<dbReference type="PROSITE" id="PS50035">
    <property type="entry name" value="PLD"/>
    <property type="match status" value="2"/>
</dbReference>
<feature type="active site" evidence="12">
    <location>
        <position position="391"/>
    </location>
</feature>